<proteinExistence type="predicted"/>
<reference evidence="2 4" key="1">
    <citation type="journal article" date="2014" name="BMC Genomics">
        <title>Genome sequence of Anopheles sinensis provides insight into genetics basis of mosquito competence for malaria parasites.</title>
        <authorList>
            <person name="Zhou D."/>
            <person name="Zhang D."/>
            <person name="Ding G."/>
            <person name="Shi L."/>
            <person name="Hou Q."/>
            <person name="Ye Y."/>
            <person name="Xu Y."/>
            <person name="Zhou H."/>
            <person name="Xiong C."/>
            <person name="Li S."/>
            <person name="Yu J."/>
            <person name="Hong S."/>
            <person name="Yu X."/>
            <person name="Zou P."/>
            <person name="Chen C."/>
            <person name="Chang X."/>
            <person name="Wang W."/>
            <person name="Lv Y."/>
            <person name="Sun Y."/>
            <person name="Ma L."/>
            <person name="Shen B."/>
            <person name="Zhu C."/>
        </authorList>
    </citation>
    <scope>NUCLEOTIDE SEQUENCE [LARGE SCALE GENOMIC DNA]</scope>
</reference>
<feature type="region of interest" description="Disordered" evidence="1">
    <location>
        <begin position="120"/>
        <end position="164"/>
    </location>
</feature>
<feature type="region of interest" description="Disordered" evidence="1">
    <location>
        <begin position="66"/>
        <end position="92"/>
    </location>
</feature>
<evidence type="ECO:0000313" key="2">
    <source>
        <dbReference type="EMBL" id="KFB38466.1"/>
    </source>
</evidence>
<organism evidence="2">
    <name type="scientific">Anopheles sinensis</name>
    <name type="common">Mosquito</name>
    <dbReference type="NCBI Taxonomy" id="74873"/>
    <lineage>
        <taxon>Eukaryota</taxon>
        <taxon>Metazoa</taxon>
        <taxon>Ecdysozoa</taxon>
        <taxon>Arthropoda</taxon>
        <taxon>Hexapoda</taxon>
        <taxon>Insecta</taxon>
        <taxon>Pterygota</taxon>
        <taxon>Neoptera</taxon>
        <taxon>Endopterygota</taxon>
        <taxon>Diptera</taxon>
        <taxon>Nematocera</taxon>
        <taxon>Culicoidea</taxon>
        <taxon>Culicidae</taxon>
        <taxon>Anophelinae</taxon>
        <taxon>Anopheles</taxon>
    </lineage>
</organism>
<sequence length="203" mass="22553">MRKLCPHYVQPLAQSNHPILMGSDRAHIHHHDRKKRLGEHEKKKRAVVCVLAGKARAGNEILKMAQPQPKPQQQQQLGGTRWAFKRPPNTPTHTAARLVTIDTVTRLKIVVKIMDLLGAWNTGNPRRNEDQTKAESSEGVRRRARESGAKAGRHQAGREGDRAASTRELATILNLGAFPPRSFATGRQYAVVVFASCLASRCP</sequence>
<dbReference type="EMBL" id="ATLV01014224">
    <property type="status" value="NOT_ANNOTATED_CDS"/>
    <property type="molecule type" value="Genomic_DNA"/>
</dbReference>
<accession>A0A084VKH2</accession>
<dbReference type="EMBL" id="KE524948">
    <property type="protein sequence ID" value="KFB38466.1"/>
    <property type="molecule type" value="Genomic_DNA"/>
</dbReference>
<gene>
    <name evidence="2" type="ORF">ZHAS_00005868</name>
</gene>
<evidence type="ECO:0000256" key="1">
    <source>
        <dbReference type="SAM" id="MobiDB-lite"/>
    </source>
</evidence>
<name>A0A084VKH2_ANOSI</name>
<evidence type="ECO:0000313" key="3">
    <source>
        <dbReference type="EnsemblMetazoa" id="ASIC005868-PA"/>
    </source>
</evidence>
<feature type="compositionally biased region" description="Basic and acidic residues" evidence="1">
    <location>
        <begin position="126"/>
        <end position="148"/>
    </location>
</feature>
<protein>
    <submittedName>
        <fullName evidence="2 3">ADP-ribosylation factor binding protein 3-like protein</fullName>
    </submittedName>
</protein>
<dbReference type="Proteomes" id="UP000030765">
    <property type="component" value="Unassembled WGS sequence"/>
</dbReference>
<keyword evidence="4" id="KW-1185">Reference proteome</keyword>
<dbReference type="EnsemblMetazoa" id="ASIC005868-RA">
    <property type="protein sequence ID" value="ASIC005868-PA"/>
    <property type="gene ID" value="ASIC005868"/>
</dbReference>
<reference evidence="3" key="2">
    <citation type="submission" date="2020-05" db="UniProtKB">
        <authorList>
            <consortium name="EnsemblMetazoa"/>
        </authorList>
    </citation>
    <scope>IDENTIFICATION</scope>
</reference>
<dbReference type="AlphaFoldDB" id="A0A084VKH2"/>
<dbReference type="VEuPathDB" id="VectorBase:ASIC005868"/>
<evidence type="ECO:0000313" key="4">
    <source>
        <dbReference type="Proteomes" id="UP000030765"/>
    </source>
</evidence>